<dbReference type="InterPro" id="IPR019752">
    <property type="entry name" value="Pyrv/ketoisovalerate_OxRed_cat"/>
</dbReference>
<sequence length="536" mass="57676">MNSTRPTTLLVCALGGEGGGVLTEWLIETARHAGYAAQSTSIPGVAQRTGATTYYIEVFPVPTAQLGGRRPVFSLNPVPGALDAIVSSELLETTRQIGNGMSSPERTAVITSSNRTLTTMERMQLADGRADSDTLLAVVKRFSREHHVFDMGAMAKEAGTIVSAVMLGAVAGSGLFPFTRQQYEDVVRAGGGKSAQASLRGFTAAFEAVSQPRAQAAFVSELLSSEDQEPQIRSAIPPDLAARFPVPVHTLLALGHARMLEYQGSAYAALYVQRLSQVLDAERAADPAGVHAFSTTREMARWLALWMAFDDIVRVADLKSRATRWLRVKNEVKATDSDLLQVYDHFKPGAAEFAALLPPTLAGKVLRWDRRRVLAGKTPWALPLKIGTHSVFGMVALRTLAAMRGLRVRGSRYANEQAMIEKWLTGVVDGTRRHWQLGHEVALCGRLIKGYGATNERGKENLLHVLDHLAQGADADAAAHAIAAARTAALADEAGTALDATLMAHGAPARPVKAQPIFWKKRSLEPRGATPGSDPR</sequence>
<evidence type="ECO:0000259" key="2">
    <source>
        <dbReference type="Pfam" id="PF01558"/>
    </source>
</evidence>
<reference evidence="4 5" key="1">
    <citation type="submission" date="2024-06" db="EMBL/GenBank/DDBJ databases">
        <title>Sorghum-associated microbial communities from plants grown in Nebraska, USA.</title>
        <authorList>
            <person name="Schachtman D."/>
        </authorList>
    </citation>
    <scope>NUCLEOTIDE SEQUENCE [LARGE SCALE GENOMIC DNA]</scope>
    <source>
        <strain evidence="4 5">2709</strain>
    </source>
</reference>
<organism evidence="4 5">
    <name type="scientific">Ottowia thiooxydans</name>
    <dbReference type="NCBI Taxonomy" id="219182"/>
    <lineage>
        <taxon>Bacteria</taxon>
        <taxon>Pseudomonadati</taxon>
        <taxon>Pseudomonadota</taxon>
        <taxon>Betaproteobacteria</taxon>
        <taxon>Burkholderiales</taxon>
        <taxon>Comamonadaceae</taxon>
        <taxon>Ottowia</taxon>
    </lineage>
</organism>
<dbReference type="Pfam" id="PF01558">
    <property type="entry name" value="POR"/>
    <property type="match status" value="1"/>
</dbReference>
<dbReference type="Gene3D" id="3.40.920.10">
    <property type="entry name" value="Pyruvate-ferredoxin oxidoreductase, PFOR, domain III"/>
    <property type="match status" value="1"/>
</dbReference>
<proteinExistence type="predicted"/>
<dbReference type="NCBIfam" id="NF006179">
    <property type="entry name" value="PRK08312.1"/>
    <property type="match status" value="1"/>
</dbReference>
<dbReference type="RefSeq" id="WP_354446521.1">
    <property type="nucleotide sequence ID" value="NZ_JBEPSH010000008.1"/>
</dbReference>
<dbReference type="EMBL" id="JBEPSH010000008">
    <property type="protein sequence ID" value="MET4578884.1"/>
    <property type="molecule type" value="Genomic_DNA"/>
</dbReference>
<evidence type="ECO:0000313" key="5">
    <source>
        <dbReference type="Proteomes" id="UP001549320"/>
    </source>
</evidence>
<dbReference type="InterPro" id="IPR052198">
    <property type="entry name" value="IorB_Oxidoreductase"/>
</dbReference>
<keyword evidence="1 4" id="KW-0560">Oxidoreductase</keyword>
<evidence type="ECO:0000256" key="1">
    <source>
        <dbReference type="ARBA" id="ARBA00023002"/>
    </source>
</evidence>
<evidence type="ECO:0000313" key="4">
    <source>
        <dbReference type="EMBL" id="MET4578884.1"/>
    </source>
</evidence>
<name>A0ABV2QCW8_9BURK</name>
<accession>A0ABV2QCW8</accession>
<comment type="caution">
    <text evidence="4">The sequence shown here is derived from an EMBL/GenBank/DDBJ whole genome shotgun (WGS) entry which is preliminary data.</text>
</comment>
<evidence type="ECO:0000259" key="3">
    <source>
        <dbReference type="Pfam" id="PF20169"/>
    </source>
</evidence>
<gene>
    <name evidence="4" type="ORF">ABIE13_004007</name>
</gene>
<keyword evidence="5" id="KW-1185">Reference proteome</keyword>
<feature type="domain" description="DUF6537" evidence="3">
    <location>
        <begin position="249"/>
        <end position="467"/>
    </location>
</feature>
<dbReference type="InterPro" id="IPR002869">
    <property type="entry name" value="Pyrv_flavodox_OxRed_cen"/>
</dbReference>
<protein>
    <submittedName>
        <fullName evidence="4">Indolepyruvate ferredoxin oxidoreductase beta subunit</fullName>
        <ecNumber evidence="4">1.2.7.8</ecNumber>
    </submittedName>
</protein>
<dbReference type="Pfam" id="PF20169">
    <property type="entry name" value="DUF6537"/>
    <property type="match status" value="1"/>
</dbReference>
<dbReference type="PANTHER" id="PTHR43854:SF1">
    <property type="entry name" value="INDOLEPYRUVATE OXIDOREDUCTASE SUBUNIT IORB"/>
    <property type="match status" value="1"/>
</dbReference>
<dbReference type="EC" id="1.2.7.8" evidence="4"/>
<dbReference type="Proteomes" id="UP001549320">
    <property type="component" value="Unassembled WGS sequence"/>
</dbReference>
<dbReference type="PANTHER" id="PTHR43854">
    <property type="entry name" value="INDOLEPYRUVATE OXIDOREDUCTASE SUBUNIT IORB"/>
    <property type="match status" value="1"/>
</dbReference>
<feature type="domain" description="Pyruvate/ketoisovalerate oxidoreductase catalytic" evidence="2">
    <location>
        <begin position="15"/>
        <end position="207"/>
    </location>
</feature>
<dbReference type="GO" id="GO:0043805">
    <property type="term" value="F:indolepyruvate ferredoxin oxidoreductase activity"/>
    <property type="evidence" value="ECO:0007669"/>
    <property type="project" value="UniProtKB-EC"/>
</dbReference>
<dbReference type="InterPro" id="IPR046667">
    <property type="entry name" value="DUF6537"/>
</dbReference>